<comment type="subcellular location">
    <subcellularLocation>
        <location evidence="2">Cytoplasm</location>
    </subcellularLocation>
</comment>
<keyword evidence="4" id="KW-0963">Cytoplasm</keyword>
<dbReference type="STRING" id="368603.AYY16_13910"/>
<evidence type="ECO:0000256" key="11">
    <source>
        <dbReference type="PROSITE-ProRule" id="PRU00277"/>
    </source>
</evidence>
<evidence type="ECO:0000256" key="3">
    <source>
        <dbReference type="ARBA" id="ARBA00006577"/>
    </source>
</evidence>
<dbReference type="Proteomes" id="UP000092247">
    <property type="component" value="Unassembled WGS sequence"/>
</dbReference>
<dbReference type="PANTHER" id="PTHR47861:SF3">
    <property type="entry name" value="FKBP-TYPE PEPTIDYL-PROLYL CIS-TRANS ISOMERASE SLYD"/>
    <property type="match status" value="1"/>
</dbReference>
<dbReference type="InterPro" id="IPR048261">
    <property type="entry name" value="SlpA/SlyD-like_ins_sf"/>
</dbReference>
<evidence type="ECO:0000256" key="12">
    <source>
        <dbReference type="RuleBase" id="RU003915"/>
    </source>
</evidence>
<protein>
    <recommendedName>
        <fullName evidence="12">Peptidyl-prolyl cis-trans isomerase</fullName>
        <ecNumber evidence="12">5.2.1.8</ecNumber>
    </recommendedName>
</protein>
<accession>A0A1B8H378</accession>
<keyword evidence="8" id="KW-0143">Chaperone</keyword>
<dbReference type="NCBIfam" id="NF008008">
    <property type="entry name" value="PRK10737.1"/>
    <property type="match status" value="1"/>
</dbReference>
<evidence type="ECO:0000256" key="4">
    <source>
        <dbReference type="ARBA" id="ARBA00022490"/>
    </source>
</evidence>
<evidence type="ECO:0000256" key="5">
    <source>
        <dbReference type="ARBA" id="ARBA00022596"/>
    </source>
</evidence>
<gene>
    <name evidence="14" type="ORF">AYY17_11275</name>
</gene>
<evidence type="ECO:0000259" key="13">
    <source>
        <dbReference type="PROSITE" id="PS50059"/>
    </source>
</evidence>
<evidence type="ECO:0000313" key="14">
    <source>
        <dbReference type="EMBL" id="OBU03534.1"/>
    </source>
</evidence>
<evidence type="ECO:0000256" key="9">
    <source>
        <dbReference type="ARBA" id="ARBA00023235"/>
    </source>
</evidence>
<dbReference type="Gene3D" id="3.10.50.40">
    <property type="match status" value="1"/>
</dbReference>
<dbReference type="PROSITE" id="PS50059">
    <property type="entry name" value="FKBP_PPIASE"/>
    <property type="match status" value="1"/>
</dbReference>
<name>A0A1B8H378_9GAMM</name>
<evidence type="ECO:0000256" key="6">
    <source>
        <dbReference type="ARBA" id="ARBA00022723"/>
    </source>
</evidence>
<dbReference type="PANTHER" id="PTHR47861">
    <property type="entry name" value="FKBP-TYPE PEPTIDYL-PROLYL CIS-TRANS ISOMERASE SLYD"/>
    <property type="match status" value="1"/>
</dbReference>
<sequence>MKVATDLVVSLAYQVRTEDGVLVDESPASAPLDYLHGRGSLISGLESALEGRIAGDVFDVDVGANDAYGQYDENLVQRVPKDVFMGVEELEVGMRFLADTDMGPVPVEITGVEGDEVIVDGNHMLAGQNLKFHVEVIGVREATAEELEHGHVHGEGEEGGCCGGHGHGEEGGCCGGGHHGHDHGEEGGCCGGGHHDHDHDHDHDHKHGEEGGCCGGGQGKGHGKGHGNGGCGCH</sequence>
<dbReference type="GO" id="GO:0046872">
    <property type="term" value="F:metal ion binding"/>
    <property type="evidence" value="ECO:0007669"/>
    <property type="project" value="UniProtKB-KW"/>
</dbReference>
<reference evidence="14 15" key="1">
    <citation type="submission" date="2016-06" db="EMBL/GenBank/DDBJ databases">
        <authorList>
            <person name="Kjaerup R.B."/>
            <person name="Dalgaard T.S."/>
            <person name="Juul-Madsen H.R."/>
        </authorList>
    </citation>
    <scope>NUCLEOTIDE SEQUENCE [LARGE SCALE GENOMIC DNA]</scope>
    <source>
        <strain evidence="14 15">GCSL-Mp3</strain>
    </source>
</reference>
<comment type="caution">
    <text evidence="14">The sequence shown here is derived from an EMBL/GenBank/DDBJ whole genome shotgun (WGS) entry which is preliminary data.</text>
</comment>
<evidence type="ECO:0000256" key="7">
    <source>
        <dbReference type="ARBA" id="ARBA00023110"/>
    </source>
</evidence>
<keyword evidence="7 11" id="KW-0697">Rotamase</keyword>
<dbReference type="AlphaFoldDB" id="A0A1B8H378"/>
<dbReference type="FunFam" id="2.40.10.330:FF:000001">
    <property type="entry name" value="Peptidyl-prolyl cis-trans isomerase"/>
    <property type="match status" value="1"/>
</dbReference>
<dbReference type="RefSeq" id="WP_067426067.1">
    <property type="nucleotide sequence ID" value="NZ_LZEX01000043.1"/>
</dbReference>
<dbReference type="GO" id="GO:0005737">
    <property type="term" value="C:cytoplasm"/>
    <property type="evidence" value="ECO:0007669"/>
    <property type="project" value="UniProtKB-SubCell"/>
</dbReference>
<dbReference type="GO" id="GO:0003755">
    <property type="term" value="F:peptidyl-prolyl cis-trans isomerase activity"/>
    <property type="evidence" value="ECO:0007669"/>
    <property type="project" value="UniProtKB-UniRule"/>
</dbReference>
<dbReference type="Pfam" id="PF00254">
    <property type="entry name" value="FKBP_C"/>
    <property type="match status" value="1"/>
</dbReference>
<comment type="catalytic activity">
    <reaction evidence="1 11 12">
        <text>[protein]-peptidylproline (omega=180) = [protein]-peptidylproline (omega=0)</text>
        <dbReference type="Rhea" id="RHEA:16237"/>
        <dbReference type="Rhea" id="RHEA-COMP:10747"/>
        <dbReference type="Rhea" id="RHEA-COMP:10748"/>
        <dbReference type="ChEBI" id="CHEBI:83833"/>
        <dbReference type="ChEBI" id="CHEBI:83834"/>
        <dbReference type="EC" id="5.2.1.8"/>
    </reaction>
</comment>
<comment type="similarity">
    <text evidence="3 12">Belongs to the FKBP-type PPIase family.</text>
</comment>
<keyword evidence="6" id="KW-0479">Metal-binding</keyword>
<dbReference type="InterPro" id="IPR001179">
    <property type="entry name" value="PPIase_FKBP_dom"/>
</dbReference>
<dbReference type="EMBL" id="LZEX01000043">
    <property type="protein sequence ID" value="OBU03534.1"/>
    <property type="molecule type" value="Genomic_DNA"/>
</dbReference>
<organism evidence="14 15">
    <name type="scientific">Morganella psychrotolerans</name>
    <dbReference type="NCBI Taxonomy" id="368603"/>
    <lineage>
        <taxon>Bacteria</taxon>
        <taxon>Pseudomonadati</taxon>
        <taxon>Pseudomonadota</taxon>
        <taxon>Gammaproteobacteria</taxon>
        <taxon>Enterobacterales</taxon>
        <taxon>Morganellaceae</taxon>
        <taxon>Morganella</taxon>
    </lineage>
</organism>
<dbReference type="GO" id="GO:0042026">
    <property type="term" value="P:protein refolding"/>
    <property type="evidence" value="ECO:0007669"/>
    <property type="project" value="UniProtKB-ARBA"/>
</dbReference>
<dbReference type="SUPFAM" id="SSF54534">
    <property type="entry name" value="FKBP-like"/>
    <property type="match status" value="1"/>
</dbReference>
<dbReference type="InterPro" id="IPR046357">
    <property type="entry name" value="PPIase_dom_sf"/>
</dbReference>
<evidence type="ECO:0000256" key="2">
    <source>
        <dbReference type="ARBA" id="ARBA00004496"/>
    </source>
</evidence>
<feature type="domain" description="PPIase FKBP-type" evidence="13">
    <location>
        <begin position="6"/>
        <end position="95"/>
    </location>
</feature>
<evidence type="ECO:0000256" key="8">
    <source>
        <dbReference type="ARBA" id="ARBA00023186"/>
    </source>
</evidence>
<keyword evidence="5" id="KW-0533">Nickel</keyword>
<dbReference type="EC" id="5.2.1.8" evidence="12"/>
<proteinExistence type="inferred from homology"/>
<keyword evidence="9 11" id="KW-0413">Isomerase</keyword>
<dbReference type="Gene3D" id="2.40.10.330">
    <property type="match status" value="1"/>
</dbReference>
<comment type="function">
    <text evidence="10">Also involved in hydrogenase metallocenter assembly, probably by participating in the nickel insertion step. This function in hydrogenase biosynthesis requires chaperone activity and the presence of the metal-binding domain, but not PPIase activity.</text>
</comment>
<evidence type="ECO:0000256" key="1">
    <source>
        <dbReference type="ARBA" id="ARBA00000971"/>
    </source>
</evidence>
<evidence type="ECO:0000313" key="15">
    <source>
        <dbReference type="Proteomes" id="UP000092247"/>
    </source>
</evidence>
<evidence type="ECO:0000256" key="10">
    <source>
        <dbReference type="ARBA" id="ARBA00037071"/>
    </source>
</evidence>